<evidence type="ECO:0000313" key="1">
    <source>
        <dbReference type="EMBL" id="KAK3076635.1"/>
    </source>
</evidence>
<sequence length="380" mass="41911">YNNALITITKDATADPYVLYHQNKFYMTFTAGDRVEIWCSSTLHDLQAQSSKHTIWRPPPNTPYSGDIWAPELHALFGRWYVYFAADDPQHGNKSHRMFVLGGPPSDSDPCQEGQWEFLSHLRGMPPGQWAIDGTCIELAGSLYHIYSGWPLHKPFSPDEKRQELYIIRMFTATECDESRPPTRISTPEHGWEFSGDAGINEGPQVLKSRDGGWQGIAYSCAGSWTKEYKMNTLRWNGGDPMDARSWQKSREPLLVAGGRGPWGPGHGSFIEVGGELVGVFHATDNEADGWANRRARVQRVVFTERGPSMGRCCGPHCGTWDQFLTGVGSGGHGHGHGGFPGAHGGGGGGGSGGHSGLRQAFKDMNPRNIMHGLKNEFKK</sequence>
<proteinExistence type="predicted"/>
<comment type="caution">
    <text evidence="1">The sequence shown here is derived from an EMBL/GenBank/DDBJ whole genome shotgun (WGS) entry which is preliminary data.</text>
</comment>
<name>A0ACC3DIY7_9PEZI</name>
<dbReference type="Proteomes" id="UP001186974">
    <property type="component" value="Unassembled WGS sequence"/>
</dbReference>
<feature type="non-terminal residue" evidence="1">
    <location>
        <position position="1"/>
    </location>
</feature>
<gene>
    <name evidence="1" type="ORF">LTS18_012474</name>
</gene>
<accession>A0ACC3DIY7</accession>
<organism evidence="1 2">
    <name type="scientific">Coniosporium uncinatum</name>
    <dbReference type="NCBI Taxonomy" id="93489"/>
    <lineage>
        <taxon>Eukaryota</taxon>
        <taxon>Fungi</taxon>
        <taxon>Dikarya</taxon>
        <taxon>Ascomycota</taxon>
        <taxon>Pezizomycotina</taxon>
        <taxon>Dothideomycetes</taxon>
        <taxon>Dothideomycetes incertae sedis</taxon>
        <taxon>Coniosporium</taxon>
    </lineage>
</organism>
<keyword evidence="2" id="KW-1185">Reference proteome</keyword>
<dbReference type="EMBL" id="JAWDJW010003741">
    <property type="protein sequence ID" value="KAK3076635.1"/>
    <property type="molecule type" value="Genomic_DNA"/>
</dbReference>
<evidence type="ECO:0000313" key="2">
    <source>
        <dbReference type="Proteomes" id="UP001186974"/>
    </source>
</evidence>
<reference evidence="1" key="1">
    <citation type="submission" date="2024-09" db="EMBL/GenBank/DDBJ databases">
        <title>Black Yeasts Isolated from many extreme environments.</title>
        <authorList>
            <person name="Coleine C."/>
            <person name="Stajich J.E."/>
            <person name="Selbmann L."/>
        </authorList>
    </citation>
    <scope>NUCLEOTIDE SEQUENCE</scope>
    <source>
        <strain evidence="1">CCFEE 5737</strain>
    </source>
</reference>
<protein>
    <submittedName>
        <fullName evidence="1">Uncharacterized protein</fullName>
    </submittedName>
</protein>